<evidence type="ECO:0000256" key="1">
    <source>
        <dbReference type="SAM" id="Phobius"/>
    </source>
</evidence>
<accession>A0A1G6JXR0</accession>
<keyword evidence="3" id="KW-1185">Reference proteome</keyword>
<name>A0A1G6JXR0_9BACT</name>
<feature type="transmembrane region" description="Helical" evidence="1">
    <location>
        <begin position="41"/>
        <end position="61"/>
    </location>
</feature>
<keyword evidence="1" id="KW-0812">Transmembrane</keyword>
<feature type="transmembrane region" description="Helical" evidence="1">
    <location>
        <begin position="12"/>
        <end position="29"/>
    </location>
</feature>
<proteinExistence type="predicted"/>
<feature type="transmembrane region" description="Helical" evidence="1">
    <location>
        <begin position="101"/>
        <end position="122"/>
    </location>
</feature>
<dbReference type="Proteomes" id="UP000199452">
    <property type="component" value="Unassembled WGS sequence"/>
</dbReference>
<dbReference type="OrthoDB" id="1122300at2"/>
<keyword evidence="1" id="KW-1133">Transmembrane helix</keyword>
<feature type="transmembrane region" description="Helical" evidence="1">
    <location>
        <begin position="68"/>
        <end position="89"/>
    </location>
</feature>
<keyword evidence="1" id="KW-0472">Membrane</keyword>
<evidence type="ECO:0000313" key="2">
    <source>
        <dbReference type="EMBL" id="SDC23483.1"/>
    </source>
</evidence>
<evidence type="ECO:0000313" key="3">
    <source>
        <dbReference type="Proteomes" id="UP000199452"/>
    </source>
</evidence>
<protein>
    <submittedName>
        <fullName evidence="2">Uncharacterized membrane protein</fullName>
    </submittedName>
</protein>
<dbReference type="EMBL" id="FMYP01000022">
    <property type="protein sequence ID" value="SDC23483.1"/>
    <property type="molecule type" value="Genomic_DNA"/>
</dbReference>
<reference evidence="2 3" key="1">
    <citation type="submission" date="2016-09" db="EMBL/GenBank/DDBJ databases">
        <authorList>
            <person name="Capua I."/>
            <person name="De Benedictis P."/>
            <person name="Joannis T."/>
            <person name="Lombin L.H."/>
            <person name="Cattoli G."/>
        </authorList>
    </citation>
    <scope>NUCLEOTIDE SEQUENCE [LARGE SCALE GENOMIC DNA]</scope>
    <source>
        <strain evidence="2 3">A7P-90m</strain>
    </source>
</reference>
<dbReference type="RefSeq" id="WP_092437521.1">
    <property type="nucleotide sequence ID" value="NZ_FMYP01000022.1"/>
</dbReference>
<gene>
    <name evidence="2" type="ORF">SAMN05216323_102215</name>
</gene>
<dbReference type="AlphaFoldDB" id="A0A1G6JXR0"/>
<organism evidence="2 3">
    <name type="scientific">Williamwhitmania taraxaci</name>
    <dbReference type="NCBI Taxonomy" id="1640674"/>
    <lineage>
        <taxon>Bacteria</taxon>
        <taxon>Pseudomonadati</taxon>
        <taxon>Bacteroidota</taxon>
        <taxon>Bacteroidia</taxon>
        <taxon>Bacteroidales</taxon>
        <taxon>Williamwhitmaniaceae</taxon>
        <taxon>Williamwhitmania</taxon>
    </lineage>
</organism>
<sequence length="127" mass="14062">MKSSKPNLGTLGRILFALPFGIIGLNHFFMVDFFSGMLTSFIPGGGFTILFTGFLLIAASVSIMFKRYVTLSCLLLSIMLLIFILTIHIPQLFDPLKAQIAFMQLLKDTALMGGALMIAHIYQPEKE</sequence>
<dbReference type="STRING" id="1640674.SAMN05216323_102215"/>